<evidence type="ECO:0000256" key="1">
    <source>
        <dbReference type="ARBA" id="ARBA00004383"/>
    </source>
</evidence>
<evidence type="ECO:0000256" key="3">
    <source>
        <dbReference type="ARBA" id="ARBA00022448"/>
    </source>
</evidence>
<evidence type="ECO:0000256" key="4">
    <source>
        <dbReference type="ARBA" id="ARBA00022475"/>
    </source>
</evidence>
<dbReference type="PANTHER" id="PTHR33446:SF2">
    <property type="entry name" value="PROTEIN TONB"/>
    <property type="match status" value="1"/>
</dbReference>
<feature type="compositionally biased region" description="Low complexity" evidence="10">
    <location>
        <begin position="117"/>
        <end position="148"/>
    </location>
</feature>
<comment type="caution">
    <text evidence="12">The sequence shown here is derived from an EMBL/GenBank/DDBJ whole genome shotgun (WGS) entry which is preliminary data.</text>
</comment>
<gene>
    <name evidence="12" type="ORF">AA15669_0303</name>
</gene>
<evidence type="ECO:0000256" key="9">
    <source>
        <dbReference type="ARBA" id="ARBA00023136"/>
    </source>
</evidence>
<feature type="compositionally biased region" description="Polar residues" evidence="10">
    <location>
        <begin position="224"/>
        <end position="244"/>
    </location>
</feature>
<feature type="compositionally biased region" description="Basic and acidic residues" evidence="10">
    <location>
        <begin position="99"/>
        <end position="113"/>
    </location>
</feature>
<evidence type="ECO:0000256" key="6">
    <source>
        <dbReference type="ARBA" id="ARBA00022692"/>
    </source>
</evidence>
<evidence type="ECO:0000256" key="5">
    <source>
        <dbReference type="ARBA" id="ARBA00022519"/>
    </source>
</evidence>
<protein>
    <submittedName>
        <fullName evidence="12">TonB periplasmic protein</fullName>
    </submittedName>
</protein>
<dbReference type="PANTHER" id="PTHR33446">
    <property type="entry name" value="PROTEIN TONB-RELATED"/>
    <property type="match status" value="1"/>
</dbReference>
<dbReference type="InterPro" id="IPR051045">
    <property type="entry name" value="TonB-dependent_transducer"/>
</dbReference>
<evidence type="ECO:0000256" key="2">
    <source>
        <dbReference type="ARBA" id="ARBA00006555"/>
    </source>
</evidence>
<feature type="compositionally biased region" description="Polar residues" evidence="10">
    <location>
        <begin position="78"/>
        <end position="89"/>
    </location>
</feature>
<evidence type="ECO:0000256" key="8">
    <source>
        <dbReference type="ARBA" id="ARBA00022989"/>
    </source>
</evidence>
<keyword evidence="9" id="KW-0472">Membrane</keyword>
<evidence type="ECO:0000259" key="11">
    <source>
        <dbReference type="PROSITE" id="PS52015"/>
    </source>
</evidence>
<feature type="region of interest" description="Disordered" evidence="10">
    <location>
        <begin position="78"/>
        <end position="245"/>
    </location>
</feature>
<dbReference type="PROSITE" id="PS52015">
    <property type="entry name" value="TONB_CTD"/>
    <property type="match status" value="1"/>
</dbReference>
<name>A0ABQ0NWI1_9PROT</name>
<organism evidence="12 13">
    <name type="scientific">Saccharibacter floricola DSM 15669</name>
    <dbReference type="NCBI Taxonomy" id="1123227"/>
    <lineage>
        <taxon>Bacteria</taxon>
        <taxon>Pseudomonadati</taxon>
        <taxon>Pseudomonadota</taxon>
        <taxon>Alphaproteobacteria</taxon>
        <taxon>Acetobacterales</taxon>
        <taxon>Acetobacteraceae</taxon>
        <taxon>Saccharibacter</taxon>
    </lineage>
</organism>
<dbReference type="RefSeq" id="WP_245539106.1">
    <property type="nucleotide sequence ID" value="NZ_BAQD01000003.1"/>
</dbReference>
<dbReference type="InterPro" id="IPR006260">
    <property type="entry name" value="TonB/TolA_C"/>
</dbReference>
<feature type="domain" description="TonB C-terminal" evidence="11">
    <location>
        <begin position="248"/>
        <end position="340"/>
    </location>
</feature>
<dbReference type="Pfam" id="PF03544">
    <property type="entry name" value="TonB_C"/>
    <property type="match status" value="1"/>
</dbReference>
<keyword evidence="6" id="KW-0812">Transmembrane</keyword>
<keyword evidence="8" id="KW-1133">Transmembrane helix</keyword>
<comment type="similarity">
    <text evidence="2">Belongs to the TonB family.</text>
</comment>
<accession>A0ABQ0NWI1</accession>
<evidence type="ECO:0000313" key="13">
    <source>
        <dbReference type="Proteomes" id="UP001062901"/>
    </source>
</evidence>
<keyword evidence="13" id="KW-1185">Reference proteome</keyword>
<dbReference type="InterPro" id="IPR037682">
    <property type="entry name" value="TonB_C"/>
</dbReference>
<comment type="subcellular location">
    <subcellularLocation>
        <location evidence="1">Cell inner membrane</location>
        <topology evidence="1">Single-pass membrane protein</topology>
        <orientation evidence="1">Periplasmic side</orientation>
    </subcellularLocation>
</comment>
<keyword evidence="7" id="KW-0653">Protein transport</keyword>
<dbReference type="NCBIfam" id="TIGR01352">
    <property type="entry name" value="tonB_Cterm"/>
    <property type="match status" value="1"/>
</dbReference>
<evidence type="ECO:0000256" key="7">
    <source>
        <dbReference type="ARBA" id="ARBA00022927"/>
    </source>
</evidence>
<proteinExistence type="inferred from homology"/>
<evidence type="ECO:0000313" key="12">
    <source>
        <dbReference type="EMBL" id="GBQ05101.1"/>
    </source>
</evidence>
<reference evidence="12" key="1">
    <citation type="submission" date="2013-04" db="EMBL/GenBank/DDBJ databases">
        <title>The genome sequencing project of 58 acetic acid bacteria.</title>
        <authorList>
            <person name="Okamoto-Kainuma A."/>
            <person name="Ishikawa M."/>
            <person name="Umino S."/>
            <person name="Koizumi Y."/>
            <person name="Shiwa Y."/>
            <person name="Yoshikawa H."/>
            <person name="Matsutani M."/>
            <person name="Matsushita K."/>
        </authorList>
    </citation>
    <scope>NUCLEOTIDE SEQUENCE</scope>
    <source>
        <strain evidence="12">DSM 15669</strain>
    </source>
</reference>
<keyword evidence="3" id="KW-0813">Transport</keyword>
<dbReference type="EMBL" id="BAQD01000003">
    <property type="protein sequence ID" value="GBQ05101.1"/>
    <property type="molecule type" value="Genomic_DNA"/>
</dbReference>
<dbReference type="SUPFAM" id="SSF74653">
    <property type="entry name" value="TolA/TonB C-terminal domain"/>
    <property type="match status" value="1"/>
</dbReference>
<keyword evidence="4" id="KW-1003">Cell membrane</keyword>
<keyword evidence="5" id="KW-0997">Cell inner membrane</keyword>
<dbReference type="Gene3D" id="3.30.1150.10">
    <property type="match status" value="1"/>
</dbReference>
<evidence type="ECO:0000256" key="10">
    <source>
        <dbReference type="SAM" id="MobiDB-lite"/>
    </source>
</evidence>
<feature type="compositionally biased region" description="Basic residues" evidence="10">
    <location>
        <begin position="167"/>
        <end position="182"/>
    </location>
</feature>
<dbReference type="Proteomes" id="UP001062901">
    <property type="component" value="Unassembled WGS sequence"/>
</dbReference>
<sequence length="340" mass="36450">MPLFLSMEKRLVTLSDVAPKRYRERLSEYVAVPSGLEMARTPMVRPPLVVDTPLVGTAFLSFVVHIFLFWLFSAVPSQPHGSPQGTDQPQVDMVFDTPPVKHSEQGPRSREDGGGSSSPAASSTESSPTAVAPTTQQPSSAPSVPSPSGELADAPETSHAITPATPKHTHKARPSPTKHRTQAHQDNNPFAHPMDLSFSGEPSPHPRHRGRRGGSGGPIDLSTGPLSLNGQVNAPYKTQNSVKGVSSDYGEEIDRWVRAHMFYPDEARNAGEDGPSSVHVVINRSGRVAAVRLSGQSGSYSLDAATVGMFQGAQLPPVPPDMAGDHFDLDVTINYILLHR</sequence>